<accession>A0A9P8P829</accession>
<keyword evidence="10" id="KW-0539">Nucleus</keyword>
<name>A0A9P8P829_9ASCO</name>
<keyword evidence="9" id="KW-0234">DNA repair</keyword>
<dbReference type="GO" id="GO:0005524">
    <property type="term" value="F:ATP binding"/>
    <property type="evidence" value="ECO:0007669"/>
    <property type="project" value="UniProtKB-KW"/>
</dbReference>
<gene>
    <name evidence="14" type="ORF">WICMUC_005414</name>
</gene>
<dbReference type="PANTHER" id="PTHR11361:SF122">
    <property type="entry name" value="DNA MISMATCH REPAIR PROTEIN MSH3"/>
    <property type="match status" value="1"/>
</dbReference>
<dbReference type="Gene3D" id="1.10.1420.10">
    <property type="match status" value="2"/>
</dbReference>
<dbReference type="GO" id="GO:0005634">
    <property type="term" value="C:nucleus"/>
    <property type="evidence" value="ECO:0007669"/>
    <property type="project" value="UniProtKB-SubCell"/>
</dbReference>
<reference evidence="14" key="2">
    <citation type="submission" date="2021-01" db="EMBL/GenBank/DDBJ databases">
        <authorList>
            <person name="Schikora-Tamarit M.A."/>
        </authorList>
    </citation>
    <scope>NUCLEOTIDE SEQUENCE</scope>
    <source>
        <strain evidence="14">CBS6341</strain>
    </source>
</reference>
<dbReference type="GO" id="GO:0030983">
    <property type="term" value="F:mismatched DNA binding"/>
    <property type="evidence" value="ECO:0007669"/>
    <property type="project" value="InterPro"/>
</dbReference>
<dbReference type="Pfam" id="PF00488">
    <property type="entry name" value="MutS_V"/>
    <property type="match status" value="1"/>
</dbReference>
<dbReference type="SMART" id="SM00534">
    <property type="entry name" value="MUTSac"/>
    <property type="match status" value="1"/>
</dbReference>
<keyword evidence="5" id="KW-0547">Nucleotide-binding</keyword>
<dbReference type="InterPro" id="IPR000432">
    <property type="entry name" value="DNA_mismatch_repair_MutS_C"/>
</dbReference>
<dbReference type="InterPro" id="IPR016151">
    <property type="entry name" value="DNA_mismatch_repair_MutS_N"/>
</dbReference>
<keyword evidence="15" id="KW-1185">Reference proteome</keyword>
<evidence type="ECO:0000256" key="5">
    <source>
        <dbReference type="ARBA" id="ARBA00022741"/>
    </source>
</evidence>
<dbReference type="GO" id="GO:0140664">
    <property type="term" value="F:ATP-dependent DNA damage sensor activity"/>
    <property type="evidence" value="ECO:0007669"/>
    <property type="project" value="InterPro"/>
</dbReference>
<dbReference type="InterPro" id="IPR036187">
    <property type="entry name" value="DNA_mismatch_repair_MutS_sf"/>
</dbReference>
<keyword evidence="8" id="KW-0238">DNA-binding</keyword>
<comment type="similarity">
    <text evidence="2">Belongs to the DNA mismatch repair MutS family. MSH3 subfamily.</text>
</comment>
<evidence type="ECO:0000256" key="11">
    <source>
        <dbReference type="ARBA" id="ARBA00029792"/>
    </source>
</evidence>
<sequence length="1082" mass="125827">MSPKNNKTQPSISRFFQKLPAKKQDQSSPLSTINYNSNTTLNSSNLNQDIVEILDDFKDDEQSVKDLDKENLEKIHKIFDFDKSYKPTTQTPEQLELHYQYKRKLNGNYLKALDSTNGLKTNSTFQQEEDEDYDDNDNDNDNNNNSNDDLVNKPVKKKLKKSKLTPLDQQVKDLKLKHFDKILAVQVGYKYKFYCQDAVIVHKILNIRLVPGKINIENETSKDLEYNKLAYCSIPEPRLHIHLQRLLDKGLKVGVVNQTETSAINSMENSNGLFERKITNVFTKATYLEYDHKGNEGIKDDKSLDSLMVIIENQINQVISKFDIISIRPLTGEIVYDTFEDNFLRNELETRLLHLEPIELLYFEKNFSLTTENVIKHLNLKNSSTNIRTTIFTQDKLKHFKLIFNDFINENLQNNNDGLVAFLVDQQDNFQIGCAILIEYLEEFGLNSSFQIREKYSTFPQANHMILNSNTIENLEIFNNNFNNEVYGSLIWLLDHTRTKFGFRMLKDWISKPLIDRERIDERLDAIEELKSNFNHFLESFTGLLKKCPDLVKILNRLHYGKTKRKELYIFISKFNEFHTVINKFGNEKLLENIKSDLLKELFQQLIRLLKELRISFYYSLINSQYALDDSIYKLEDHVLKYFNLENLRMMKEVDQGELYDIINRKAAIEEELKDELQDLRKLLKRPSLEYVEKSREPYLIEIRATLVRTIPKDWIKINSTKTVARFRTPNGSRLYKQLQYYQELYAKQCHSIFDQFASYLDSQYYLKFNEFAKHLSKFDCLLSLAAISSSNGYIRPTFVDSKVLDIKQSRNPIIETVMPPGAIYTPNDISMNEKNSCFIITGPNMGGKSSLVKQMALVVVMAQIGCFIPAEEATLGVFTSILIRMGSFDNLIKGESTLFIEMSQVLNIIDHLKSNNKGNSLVVLDEVGRGTSTVDGIAIAHSLVEYLLDDLDIASKSLVLFITHYPSICKLSQKHQNLKNFHMSYIEEKVRNTNWPKVTFLYKFVEGFAKNSYGLNVAKLASIDDQILEKAHEISKKREHQVEENRLIKNCNKLLRNLKKSGESLDDYEQLFNDIKDIDFD</sequence>
<feature type="compositionally biased region" description="Acidic residues" evidence="12">
    <location>
        <begin position="127"/>
        <end position="140"/>
    </location>
</feature>
<dbReference type="SMART" id="SM00533">
    <property type="entry name" value="MUTSd"/>
    <property type="match status" value="1"/>
</dbReference>
<dbReference type="InterPro" id="IPR007861">
    <property type="entry name" value="DNA_mismatch_repair_MutS_clamp"/>
</dbReference>
<dbReference type="InterPro" id="IPR017261">
    <property type="entry name" value="DNA_mismatch_repair_MutS/MSH"/>
</dbReference>
<evidence type="ECO:0000256" key="1">
    <source>
        <dbReference type="ARBA" id="ARBA00004123"/>
    </source>
</evidence>
<evidence type="ECO:0000256" key="7">
    <source>
        <dbReference type="ARBA" id="ARBA00022840"/>
    </source>
</evidence>
<dbReference type="InterPro" id="IPR027417">
    <property type="entry name" value="P-loop_NTPase"/>
</dbReference>
<dbReference type="Gene3D" id="3.40.1170.10">
    <property type="entry name" value="DNA repair protein MutS, domain I"/>
    <property type="match status" value="1"/>
</dbReference>
<evidence type="ECO:0000256" key="12">
    <source>
        <dbReference type="SAM" id="MobiDB-lite"/>
    </source>
</evidence>
<evidence type="ECO:0000259" key="13">
    <source>
        <dbReference type="PROSITE" id="PS00486"/>
    </source>
</evidence>
<feature type="compositionally biased region" description="Low complexity" evidence="12">
    <location>
        <begin position="141"/>
        <end position="153"/>
    </location>
</feature>
<dbReference type="Pfam" id="PF05192">
    <property type="entry name" value="MutS_III"/>
    <property type="match status" value="1"/>
</dbReference>
<dbReference type="InterPro" id="IPR036678">
    <property type="entry name" value="MutS_con_dom_sf"/>
</dbReference>
<keyword evidence="6" id="KW-0227">DNA damage</keyword>
<evidence type="ECO:0000256" key="10">
    <source>
        <dbReference type="ARBA" id="ARBA00023242"/>
    </source>
</evidence>
<protein>
    <recommendedName>
        <fullName evidence="3">DNA mismatch repair protein MSH3</fullName>
    </recommendedName>
    <alternativeName>
        <fullName evidence="4">DNA mismatch repair protein msh3</fullName>
    </alternativeName>
    <alternativeName>
        <fullName evidence="11">MutS protein homolog 3</fullName>
    </alternativeName>
</protein>
<feature type="region of interest" description="Disordered" evidence="12">
    <location>
        <begin position="125"/>
        <end position="155"/>
    </location>
</feature>
<evidence type="ECO:0000313" key="14">
    <source>
        <dbReference type="EMBL" id="KAH3667067.1"/>
    </source>
</evidence>
<evidence type="ECO:0000256" key="8">
    <source>
        <dbReference type="ARBA" id="ARBA00023125"/>
    </source>
</evidence>
<evidence type="ECO:0000256" key="4">
    <source>
        <dbReference type="ARBA" id="ARBA00022151"/>
    </source>
</evidence>
<dbReference type="PIRSF" id="PIRSF037677">
    <property type="entry name" value="DNA_mis_repair_Msh6"/>
    <property type="match status" value="1"/>
</dbReference>
<dbReference type="Proteomes" id="UP000769528">
    <property type="component" value="Unassembled WGS sequence"/>
</dbReference>
<reference evidence="14" key="1">
    <citation type="journal article" date="2021" name="Open Biol.">
        <title>Shared evolutionary footprints suggest mitochondrial oxidative damage underlies multiple complex I losses in fungi.</title>
        <authorList>
            <person name="Schikora-Tamarit M.A."/>
            <person name="Marcet-Houben M."/>
            <person name="Nosek J."/>
            <person name="Gabaldon T."/>
        </authorList>
    </citation>
    <scope>NUCLEOTIDE SEQUENCE</scope>
    <source>
        <strain evidence="14">CBS6341</strain>
    </source>
</reference>
<organism evidence="14 15">
    <name type="scientific">Wickerhamomyces mucosus</name>
    <dbReference type="NCBI Taxonomy" id="1378264"/>
    <lineage>
        <taxon>Eukaryota</taxon>
        <taxon>Fungi</taxon>
        <taxon>Dikarya</taxon>
        <taxon>Ascomycota</taxon>
        <taxon>Saccharomycotina</taxon>
        <taxon>Saccharomycetes</taxon>
        <taxon>Phaffomycetales</taxon>
        <taxon>Wickerhamomycetaceae</taxon>
        <taxon>Wickerhamomyces</taxon>
    </lineage>
</organism>
<dbReference type="GO" id="GO:0006298">
    <property type="term" value="P:mismatch repair"/>
    <property type="evidence" value="ECO:0007669"/>
    <property type="project" value="InterPro"/>
</dbReference>
<evidence type="ECO:0000256" key="9">
    <source>
        <dbReference type="ARBA" id="ARBA00023204"/>
    </source>
</evidence>
<dbReference type="PROSITE" id="PS00486">
    <property type="entry name" value="DNA_MISMATCH_REPAIR_2"/>
    <property type="match status" value="1"/>
</dbReference>
<dbReference type="GO" id="GO:0006312">
    <property type="term" value="P:mitotic recombination"/>
    <property type="evidence" value="ECO:0007669"/>
    <property type="project" value="TreeGrafter"/>
</dbReference>
<dbReference type="Gene3D" id="3.40.50.300">
    <property type="entry name" value="P-loop containing nucleotide triphosphate hydrolases"/>
    <property type="match status" value="1"/>
</dbReference>
<comment type="subcellular location">
    <subcellularLocation>
        <location evidence="1">Nucleus</location>
    </subcellularLocation>
</comment>
<dbReference type="Pfam" id="PF01624">
    <property type="entry name" value="MutS_I"/>
    <property type="match status" value="1"/>
</dbReference>
<evidence type="ECO:0000256" key="2">
    <source>
        <dbReference type="ARBA" id="ARBA00007094"/>
    </source>
</evidence>
<evidence type="ECO:0000256" key="6">
    <source>
        <dbReference type="ARBA" id="ARBA00022763"/>
    </source>
</evidence>
<evidence type="ECO:0000313" key="15">
    <source>
        <dbReference type="Proteomes" id="UP000769528"/>
    </source>
</evidence>
<proteinExistence type="inferred from homology"/>
<dbReference type="InterPro" id="IPR007696">
    <property type="entry name" value="DNA_mismatch_repair_MutS_core"/>
</dbReference>
<evidence type="ECO:0000256" key="3">
    <source>
        <dbReference type="ARBA" id="ARBA00019000"/>
    </source>
</evidence>
<feature type="domain" description="DNA mismatch repair proteins mutS family" evidence="13">
    <location>
        <begin position="921"/>
        <end position="937"/>
    </location>
</feature>
<dbReference type="AlphaFoldDB" id="A0A9P8P829"/>
<comment type="caution">
    <text evidence="14">The sequence shown here is derived from an EMBL/GenBank/DDBJ whole genome shotgun (WGS) entry which is preliminary data.</text>
</comment>
<dbReference type="OrthoDB" id="121051at2759"/>
<dbReference type="InterPro" id="IPR045076">
    <property type="entry name" value="MutS"/>
</dbReference>
<dbReference type="PANTHER" id="PTHR11361">
    <property type="entry name" value="DNA MISMATCH REPAIR PROTEIN MUTS FAMILY MEMBER"/>
    <property type="match status" value="1"/>
</dbReference>
<dbReference type="SUPFAM" id="SSF52540">
    <property type="entry name" value="P-loop containing nucleoside triphosphate hydrolases"/>
    <property type="match status" value="1"/>
</dbReference>
<dbReference type="EMBL" id="JAEUBF010001392">
    <property type="protein sequence ID" value="KAH3667067.1"/>
    <property type="molecule type" value="Genomic_DNA"/>
</dbReference>
<dbReference type="SUPFAM" id="SSF55271">
    <property type="entry name" value="DNA repair protein MutS, domain I"/>
    <property type="match status" value="1"/>
</dbReference>
<dbReference type="Gene3D" id="3.30.420.110">
    <property type="entry name" value="MutS, connector domain"/>
    <property type="match status" value="1"/>
</dbReference>
<dbReference type="SUPFAM" id="SSF48334">
    <property type="entry name" value="DNA repair protein MutS, domain III"/>
    <property type="match status" value="1"/>
</dbReference>
<keyword evidence="7" id="KW-0067">ATP-binding</keyword>
<dbReference type="InterPro" id="IPR007695">
    <property type="entry name" value="DNA_mismatch_repair_MutS-lik_N"/>
</dbReference>
<dbReference type="Pfam" id="PF05190">
    <property type="entry name" value="MutS_IV"/>
    <property type="match status" value="1"/>
</dbReference>